<keyword evidence="2 5" id="KW-0560">Oxidoreductase</keyword>
<protein>
    <recommendedName>
        <fullName evidence="7">Glutamate/phenylalanine/leucine/valine/L-tryptophan dehydrogenase C-terminal domain-containing protein</fullName>
    </recommendedName>
</protein>
<dbReference type="SMART" id="SM00839">
    <property type="entry name" value="ELFV_dehydrog"/>
    <property type="match status" value="1"/>
</dbReference>
<dbReference type="Pfam" id="PF02812">
    <property type="entry name" value="ELFV_dehydrog_N"/>
    <property type="match status" value="1"/>
</dbReference>
<dbReference type="InterPro" id="IPR046346">
    <property type="entry name" value="Aminoacid_DH-like_N_sf"/>
</dbReference>
<keyword evidence="3 4" id="KW-0520">NAD</keyword>
<comment type="caution">
    <text evidence="8">The sequence shown here is derived from an EMBL/GenBank/DDBJ whole genome shotgun (WGS) entry which is preliminary data.</text>
</comment>
<evidence type="ECO:0000313" key="8">
    <source>
        <dbReference type="EMBL" id="OXM45109.1"/>
    </source>
</evidence>
<dbReference type="InterPro" id="IPR028939">
    <property type="entry name" value="P5C_Rdtase_cat_N"/>
</dbReference>
<accession>A0A229RF58</accession>
<dbReference type="SUPFAM" id="SSF53223">
    <property type="entry name" value="Aminoacid dehydrogenase-like, N-terminal domain"/>
    <property type="match status" value="1"/>
</dbReference>
<evidence type="ECO:0000259" key="7">
    <source>
        <dbReference type="SMART" id="SM00839"/>
    </source>
</evidence>
<gene>
    <name evidence="8" type="ORF">CFP71_39320</name>
</gene>
<feature type="binding site" evidence="4">
    <location>
        <begin position="235"/>
        <end position="240"/>
    </location>
    <ligand>
        <name>NAD(+)</name>
        <dbReference type="ChEBI" id="CHEBI:57540"/>
    </ligand>
</feature>
<evidence type="ECO:0000313" key="9">
    <source>
        <dbReference type="Proteomes" id="UP000215223"/>
    </source>
</evidence>
<organism evidence="8 9">
    <name type="scientific">Amycolatopsis thailandensis</name>
    <dbReference type="NCBI Taxonomy" id="589330"/>
    <lineage>
        <taxon>Bacteria</taxon>
        <taxon>Bacillati</taxon>
        <taxon>Actinomycetota</taxon>
        <taxon>Actinomycetes</taxon>
        <taxon>Pseudonocardiales</taxon>
        <taxon>Pseudonocardiaceae</taxon>
        <taxon>Amycolatopsis</taxon>
    </lineage>
</organism>
<dbReference type="Proteomes" id="UP000215223">
    <property type="component" value="Unassembled WGS sequence"/>
</dbReference>
<proteinExistence type="inferred from homology"/>
<dbReference type="InterPro" id="IPR006097">
    <property type="entry name" value="Glu/Leu/Phe/Val/Trp_DH_dimer"/>
</dbReference>
<dbReference type="Gene3D" id="3.40.50.720">
    <property type="entry name" value="NAD(P)-binding Rossmann-like Domain"/>
    <property type="match status" value="1"/>
</dbReference>
<dbReference type="PANTHER" id="PTHR42722">
    <property type="entry name" value="LEUCINE DEHYDROGENASE"/>
    <property type="match status" value="1"/>
</dbReference>
<dbReference type="Pfam" id="PF00208">
    <property type="entry name" value="ELFV_dehydrog"/>
    <property type="match status" value="1"/>
</dbReference>
<evidence type="ECO:0000256" key="2">
    <source>
        <dbReference type="ARBA" id="ARBA00023002"/>
    </source>
</evidence>
<dbReference type="GO" id="GO:0016639">
    <property type="term" value="F:oxidoreductase activity, acting on the CH-NH2 group of donors, NAD or NADP as acceptor"/>
    <property type="evidence" value="ECO:0007669"/>
    <property type="project" value="InterPro"/>
</dbReference>
<dbReference type="InterPro" id="IPR006095">
    <property type="entry name" value="Glu/Leu/Phe/Val/Trp_DH"/>
</dbReference>
<dbReference type="InterPro" id="IPR036291">
    <property type="entry name" value="NAD(P)-bd_dom_sf"/>
</dbReference>
<dbReference type="GO" id="GO:0006520">
    <property type="term" value="P:amino acid metabolic process"/>
    <property type="evidence" value="ECO:0007669"/>
    <property type="project" value="InterPro"/>
</dbReference>
<dbReference type="OrthoDB" id="9803297at2"/>
<comment type="similarity">
    <text evidence="1 5">Belongs to the Glu/Leu/Phe/Val dehydrogenases family.</text>
</comment>
<keyword evidence="9" id="KW-1185">Reference proteome</keyword>
<dbReference type="GO" id="GO:0000166">
    <property type="term" value="F:nucleotide binding"/>
    <property type="evidence" value="ECO:0007669"/>
    <property type="project" value="UniProtKB-KW"/>
</dbReference>
<sequence>MGLRALPDDGRETGRHDLPGPGAGGRRELGRARRGPRGTVARRWRAVPDRRGRVPAQIARKGGGNVTVEEVSVDGFERVVIDRGPAGEARSIIAVHDTRLGPALGGVRMRPYPNESDAVSECLALARAMTVKAAAAGLDLGGGWSIIPADTAEKTPERLLSHGRAIATFDGRFIPVNDVGTDQADLREIGKVTSPVCAQDDPSPWTALGVAAGIKACAEFSGRADLKGARIGVQGAGHVGSALVRLLIREGADVTVSDVDEDRAVSLAAETGAMAVDPDTLPTSELDVFAPCALGGVVTPDVVPALRCRIIAGGANNVLATPELADELRKRRIIYAPDFCVNSGGVIFLQSQLRGLSEETARDQVQGVGTTISELLAHAETNRVTTSQAANDLAQNRLDAA</sequence>
<dbReference type="CDD" id="cd01075">
    <property type="entry name" value="NAD_bind_Leu_Phe_Val_DH"/>
    <property type="match status" value="1"/>
</dbReference>
<evidence type="ECO:0000256" key="3">
    <source>
        <dbReference type="ARBA" id="ARBA00023027"/>
    </source>
</evidence>
<dbReference type="EMBL" id="NMQT01000172">
    <property type="protein sequence ID" value="OXM45109.1"/>
    <property type="molecule type" value="Genomic_DNA"/>
</dbReference>
<evidence type="ECO:0000256" key="5">
    <source>
        <dbReference type="RuleBase" id="RU004417"/>
    </source>
</evidence>
<reference evidence="8 9" key="1">
    <citation type="submission" date="2017-07" db="EMBL/GenBank/DDBJ databases">
        <title>Amycolatopsis thailandensis Genome sequencing and assembly.</title>
        <authorList>
            <person name="Kaur N."/>
            <person name="Mayilraj S."/>
        </authorList>
    </citation>
    <scope>NUCLEOTIDE SEQUENCE [LARGE SCALE GENOMIC DNA]</scope>
    <source>
        <strain evidence="8 9">JCM 16380</strain>
    </source>
</reference>
<dbReference type="Pfam" id="PF03807">
    <property type="entry name" value="F420_oxidored"/>
    <property type="match status" value="1"/>
</dbReference>
<dbReference type="PRINTS" id="PR00082">
    <property type="entry name" value="GLFDHDRGNASE"/>
</dbReference>
<keyword evidence="4" id="KW-0547">Nucleotide-binding</keyword>
<dbReference type="SUPFAM" id="SSF51735">
    <property type="entry name" value="NAD(P)-binding Rossmann-fold domains"/>
    <property type="match status" value="1"/>
</dbReference>
<evidence type="ECO:0000256" key="4">
    <source>
        <dbReference type="PIRSR" id="PIRSR000188-2"/>
    </source>
</evidence>
<dbReference type="Gene3D" id="3.40.50.10860">
    <property type="entry name" value="Leucine Dehydrogenase, chain A, domain 1"/>
    <property type="match status" value="1"/>
</dbReference>
<dbReference type="InterPro" id="IPR006096">
    <property type="entry name" value="Glu/Leu/Phe/Val/Trp_DH_C"/>
</dbReference>
<dbReference type="AlphaFoldDB" id="A0A229RF58"/>
<feature type="region of interest" description="Disordered" evidence="6">
    <location>
        <begin position="1"/>
        <end position="40"/>
    </location>
</feature>
<evidence type="ECO:0000256" key="1">
    <source>
        <dbReference type="ARBA" id="ARBA00006382"/>
    </source>
</evidence>
<dbReference type="PIRSF" id="PIRSF000188">
    <property type="entry name" value="Phe_leu_dh"/>
    <property type="match status" value="1"/>
</dbReference>
<dbReference type="InterPro" id="IPR016211">
    <property type="entry name" value="Glu/Phe/Leu/Val/Trp_DH_bac/arc"/>
</dbReference>
<feature type="domain" description="Glutamate/phenylalanine/leucine/valine/L-tryptophan dehydrogenase C-terminal" evidence="7">
    <location>
        <begin position="200"/>
        <end position="401"/>
    </location>
</feature>
<dbReference type="PANTHER" id="PTHR42722:SF1">
    <property type="entry name" value="VALINE DEHYDROGENASE"/>
    <property type="match status" value="1"/>
</dbReference>
<feature type="compositionally biased region" description="Basic and acidic residues" evidence="6">
    <location>
        <begin position="1"/>
        <end position="18"/>
    </location>
</feature>
<name>A0A229RF58_9PSEU</name>
<evidence type="ECO:0000256" key="6">
    <source>
        <dbReference type="SAM" id="MobiDB-lite"/>
    </source>
</evidence>